<feature type="chain" id="PRO_5018582948" evidence="1">
    <location>
        <begin position="22"/>
        <end position="216"/>
    </location>
</feature>
<evidence type="ECO:0000313" key="2">
    <source>
        <dbReference type="EMBL" id="RWY53649.1"/>
    </source>
</evidence>
<gene>
    <name evidence="2" type="ORF">EPL05_06130</name>
</gene>
<dbReference type="AlphaFoldDB" id="A0A3S3VHQ1"/>
<proteinExistence type="predicted"/>
<dbReference type="OrthoDB" id="8432779at2"/>
<name>A0A3S3VHQ1_9SPHI</name>
<dbReference type="Proteomes" id="UP000286701">
    <property type="component" value="Unassembled WGS sequence"/>
</dbReference>
<reference evidence="2 3" key="1">
    <citation type="submission" date="2019-01" db="EMBL/GenBank/DDBJ databases">
        <title>Mucilaginibacter antarcticum sp. nov., isolated from antarctic soil.</title>
        <authorList>
            <person name="Yan Y.-Q."/>
            <person name="Du Z.-J."/>
        </authorList>
    </citation>
    <scope>NUCLEOTIDE SEQUENCE [LARGE SCALE GENOMIC DNA]</scope>
    <source>
        <strain evidence="2 3">F01003</strain>
    </source>
</reference>
<feature type="signal peptide" evidence="1">
    <location>
        <begin position="1"/>
        <end position="21"/>
    </location>
</feature>
<organism evidence="2 3">
    <name type="scientific">Mucilaginibacter gilvus</name>
    <dbReference type="NCBI Taxonomy" id="2305909"/>
    <lineage>
        <taxon>Bacteria</taxon>
        <taxon>Pseudomonadati</taxon>
        <taxon>Bacteroidota</taxon>
        <taxon>Sphingobacteriia</taxon>
        <taxon>Sphingobacteriales</taxon>
        <taxon>Sphingobacteriaceae</taxon>
        <taxon>Mucilaginibacter</taxon>
    </lineage>
</organism>
<evidence type="ECO:0000313" key="3">
    <source>
        <dbReference type="Proteomes" id="UP000286701"/>
    </source>
</evidence>
<dbReference type="RefSeq" id="WP_128533083.1">
    <property type="nucleotide sequence ID" value="NZ_SBIW01000003.1"/>
</dbReference>
<keyword evidence="1" id="KW-0732">Signal</keyword>
<protein>
    <submittedName>
        <fullName evidence="2">Uncharacterized protein</fullName>
    </submittedName>
</protein>
<sequence>MYSKKILLLTFLLATFFVINANSQSRSLGIFDAQSDVGPVKLKGDVAYNAKTKKYVVSGSGADVFFTTDELHFVWKKVKGNFTLRVNGAFIGTNTHMYGKFGLMARKSLDGNSAQVNVVVHGNKLSSLQWRKTAADSTYEQRTDVLTANVLELQREGKTYTMRVSHKGQPFGPAKKIDLDLGDEVYLGLFICSHIPDKIKKVAFTDVKLTYQKTFK</sequence>
<evidence type="ECO:0000256" key="1">
    <source>
        <dbReference type="SAM" id="SignalP"/>
    </source>
</evidence>
<dbReference type="EMBL" id="SBIW01000003">
    <property type="protein sequence ID" value="RWY53649.1"/>
    <property type="molecule type" value="Genomic_DNA"/>
</dbReference>
<comment type="caution">
    <text evidence="2">The sequence shown here is derived from an EMBL/GenBank/DDBJ whole genome shotgun (WGS) entry which is preliminary data.</text>
</comment>
<dbReference type="Gene3D" id="2.60.120.200">
    <property type="match status" value="1"/>
</dbReference>
<accession>A0A3S3VHQ1</accession>
<keyword evidence="3" id="KW-1185">Reference proteome</keyword>